<dbReference type="RefSeq" id="WP_274456389.1">
    <property type="nucleotide sequence ID" value="NZ_CP067097.1"/>
</dbReference>
<proteinExistence type="predicted"/>
<name>A0ABT9XFF0_9BACL</name>
<dbReference type="Proteomes" id="UP001232973">
    <property type="component" value="Unassembled WGS sequence"/>
</dbReference>
<dbReference type="Gene3D" id="3.60.21.10">
    <property type="match status" value="1"/>
</dbReference>
<dbReference type="GO" id="GO:0004527">
    <property type="term" value="F:exonuclease activity"/>
    <property type="evidence" value="ECO:0007669"/>
    <property type="project" value="UniProtKB-KW"/>
</dbReference>
<organism evidence="3 4">
    <name type="scientific">Alicyclobacillus cycloheptanicus</name>
    <dbReference type="NCBI Taxonomy" id="1457"/>
    <lineage>
        <taxon>Bacteria</taxon>
        <taxon>Bacillati</taxon>
        <taxon>Bacillota</taxon>
        <taxon>Bacilli</taxon>
        <taxon>Bacillales</taxon>
        <taxon>Alicyclobacillaceae</taxon>
        <taxon>Alicyclobacillus</taxon>
    </lineage>
</organism>
<dbReference type="PIRSF" id="PIRSF033091">
    <property type="entry name" value="Pesterase_YhaO"/>
    <property type="match status" value="1"/>
</dbReference>
<evidence type="ECO:0000259" key="2">
    <source>
        <dbReference type="Pfam" id="PF00149"/>
    </source>
</evidence>
<dbReference type="InterPro" id="IPR029052">
    <property type="entry name" value="Metallo-depent_PP-like"/>
</dbReference>
<dbReference type="PANTHER" id="PTHR30337:SF7">
    <property type="entry name" value="PHOSPHOESTERASE"/>
    <property type="match status" value="1"/>
</dbReference>
<accession>A0ABT9XFF0</accession>
<comment type="caution">
    <text evidence="3">The sequence shown here is derived from an EMBL/GenBank/DDBJ whole genome shotgun (WGS) entry which is preliminary data.</text>
</comment>
<dbReference type="Pfam" id="PF00149">
    <property type="entry name" value="Metallophos"/>
    <property type="match status" value="1"/>
</dbReference>
<evidence type="ECO:0000313" key="4">
    <source>
        <dbReference type="Proteomes" id="UP001232973"/>
    </source>
</evidence>
<reference evidence="3 4" key="1">
    <citation type="submission" date="2023-07" db="EMBL/GenBank/DDBJ databases">
        <title>Genomic Encyclopedia of Type Strains, Phase IV (KMG-IV): sequencing the most valuable type-strain genomes for metagenomic binning, comparative biology and taxonomic classification.</title>
        <authorList>
            <person name="Goeker M."/>
        </authorList>
    </citation>
    <scope>NUCLEOTIDE SEQUENCE [LARGE SCALE GENOMIC DNA]</scope>
    <source>
        <strain evidence="3 4">DSM 4006</strain>
    </source>
</reference>
<sequence>MAEVWKFIHCADLHLDSPLVGLAGRADAPIDEIRAATRRALENLVTLALTEAVKFVVIAGDVYDGDWPDYTTGLFFNAQMSRLNAAGIPVYLISGNHDAASNITRSLVLPPNVTQFSVDHPETVVLDELCVALHGQGFKEREVRENLVPSYPDALPGYFNIGILHTSAEGQAGHETYAPCRLDELIQKGYDYWALGHIHKRQVLHRAPWVVFPGNLQGRHIRETGEKGCMLVTVADGNVTLAFRPLDVVRWCLCPVDLDGVQTDDAFSARVAAAVAQAVDQHPGLPIAMRVVLQGQTAFHGTLLADAERYRHEVENAVNQAAPGRVWIERVKIATEPMQAAPAVALDGDAVAALVHHIDETVADAAFLEAVASDMREVQSRMRAYTRREGATVIESAEDVKPLLADARSLLLAILGQGRTTG</sequence>
<dbReference type="CDD" id="cd00840">
    <property type="entry name" value="MPP_Mre11_N"/>
    <property type="match status" value="1"/>
</dbReference>
<dbReference type="InterPro" id="IPR004843">
    <property type="entry name" value="Calcineurin-like_PHP"/>
</dbReference>
<keyword evidence="3" id="KW-0540">Nuclease</keyword>
<keyword evidence="4" id="KW-1185">Reference proteome</keyword>
<gene>
    <name evidence="3" type="ORF">J2S03_000835</name>
</gene>
<dbReference type="InterPro" id="IPR041796">
    <property type="entry name" value="Mre11_N"/>
</dbReference>
<evidence type="ECO:0000256" key="1">
    <source>
        <dbReference type="ARBA" id="ARBA00022801"/>
    </source>
</evidence>
<dbReference type="SUPFAM" id="SSF56300">
    <property type="entry name" value="Metallo-dependent phosphatases"/>
    <property type="match status" value="1"/>
</dbReference>
<dbReference type="EMBL" id="JAUSTP010000003">
    <property type="protein sequence ID" value="MDQ0189021.1"/>
    <property type="molecule type" value="Genomic_DNA"/>
</dbReference>
<dbReference type="InterPro" id="IPR014576">
    <property type="entry name" value="Pesterase_YhaO"/>
</dbReference>
<keyword evidence="1" id="KW-0378">Hydrolase</keyword>
<feature type="domain" description="Calcineurin-like phosphoesterase" evidence="2">
    <location>
        <begin position="6"/>
        <end position="200"/>
    </location>
</feature>
<dbReference type="PANTHER" id="PTHR30337">
    <property type="entry name" value="COMPONENT OF ATP-DEPENDENT DSDNA EXONUCLEASE"/>
    <property type="match status" value="1"/>
</dbReference>
<evidence type="ECO:0000313" key="3">
    <source>
        <dbReference type="EMBL" id="MDQ0189021.1"/>
    </source>
</evidence>
<dbReference type="InterPro" id="IPR050535">
    <property type="entry name" value="DNA_Repair-Maintenance_Comp"/>
</dbReference>
<keyword evidence="3" id="KW-0269">Exonuclease</keyword>
<protein>
    <submittedName>
        <fullName evidence="3">DNA repair exonuclease SbcCD nuclease subunit</fullName>
    </submittedName>
</protein>